<evidence type="ECO:0000313" key="3">
    <source>
        <dbReference type="EMBL" id="GAA5493851.1"/>
    </source>
</evidence>
<dbReference type="PANTHER" id="PTHR34039:SF1">
    <property type="entry name" value="UPF0102 PROTEIN YRAN"/>
    <property type="match status" value="1"/>
</dbReference>
<organism evidence="3 4">
    <name type="scientific">Rubritalea halochordaticola</name>
    <dbReference type="NCBI Taxonomy" id="714537"/>
    <lineage>
        <taxon>Bacteria</taxon>
        <taxon>Pseudomonadati</taxon>
        <taxon>Verrucomicrobiota</taxon>
        <taxon>Verrucomicrobiia</taxon>
        <taxon>Verrucomicrobiales</taxon>
        <taxon>Rubritaleaceae</taxon>
        <taxon>Rubritalea</taxon>
    </lineage>
</organism>
<dbReference type="Gene3D" id="3.40.1350.10">
    <property type="match status" value="1"/>
</dbReference>
<dbReference type="InterPro" id="IPR011856">
    <property type="entry name" value="tRNA_endonuc-like_dom_sf"/>
</dbReference>
<dbReference type="Proteomes" id="UP001424741">
    <property type="component" value="Unassembled WGS sequence"/>
</dbReference>
<accession>A0ABP9UYD3</accession>
<name>A0ABP9UYD3_9BACT</name>
<dbReference type="SUPFAM" id="SSF52980">
    <property type="entry name" value="Restriction endonuclease-like"/>
    <property type="match status" value="1"/>
</dbReference>
<comment type="caution">
    <text evidence="3">The sequence shown here is derived from an EMBL/GenBank/DDBJ whole genome shotgun (WGS) entry which is preliminary data.</text>
</comment>
<dbReference type="InterPro" id="IPR003509">
    <property type="entry name" value="UPF0102_YraN-like"/>
</dbReference>
<dbReference type="HAMAP" id="MF_00048">
    <property type="entry name" value="UPF0102"/>
    <property type="match status" value="1"/>
</dbReference>
<dbReference type="InterPro" id="IPR011335">
    <property type="entry name" value="Restrct_endonuc-II-like"/>
</dbReference>
<dbReference type="Pfam" id="PF02021">
    <property type="entry name" value="UPF0102"/>
    <property type="match status" value="1"/>
</dbReference>
<keyword evidence="4" id="KW-1185">Reference proteome</keyword>
<comment type="similarity">
    <text evidence="1 2">Belongs to the UPF0102 family.</text>
</comment>
<evidence type="ECO:0000256" key="2">
    <source>
        <dbReference type="HAMAP-Rule" id="MF_00048"/>
    </source>
</evidence>
<dbReference type="EMBL" id="BAABRL010000001">
    <property type="protein sequence ID" value="GAA5493851.1"/>
    <property type="molecule type" value="Genomic_DNA"/>
</dbReference>
<protein>
    <recommendedName>
        <fullName evidence="2">UPF0102 protein Rhal01_00003</fullName>
    </recommendedName>
</protein>
<evidence type="ECO:0000256" key="1">
    <source>
        <dbReference type="ARBA" id="ARBA00006738"/>
    </source>
</evidence>
<sequence length="110" mass="12832">MGEKMARLQLMKEGRRILYKNFRGPKGGEVDIVARDGEVLTFVEVKTRRRREGSRPLDAVTPAKQELIERGARAWLHMLKDTDFLWRFDVVEVTLEEGKKPEVNVVKDFF</sequence>
<gene>
    <name evidence="3" type="ORF">Rhal01_00003</name>
</gene>
<proteinExistence type="inferred from homology"/>
<dbReference type="PANTHER" id="PTHR34039">
    <property type="entry name" value="UPF0102 PROTEIN YRAN"/>
    <property type="match status" value="1"/>
</dbReference>
<reference evidence="3 4" key="1">
    <citation type="submission" date="2024-02" db="EMBL/GenBank/DDBJ databases">
        <title>Rubritalea halochordaticola NBRC 107102.</title>
        <authorList>
            <person name="Ichikawa N."/>
            <person name="Katano-Makiyama Y."/>
            <person name="Hidaka K."/>
        </authorList>
    </citation>
    <scope>NUCLEOTIDE SEQUENCE [LARGE SCALE GENOMIC DNA]</scope>
    <source>
        <strain evidence="3 4">NBRC 107102</strain>
    </source>
</reference>
<evidence type="ECO:0000313" key="4">
    <source>
        <dbReference type="Proteomes" id="UP001424741"/>
    </source>
</evidence>